<feature type="region of interest" description="Disordered" evidence="10">
    <location>
        <begin position="176"/>
        <end position="230"/>
    </location>
</feature>
<dbReference type="PROSITE" id="PS50048">
    <property type="entry name" value="ZN2_CY6_FUNGAL_2"/>
    <property type="match status" value="1"/>
</dbReference>
<proteinExistence type="inferred from homology"/>
<dbReference type="InterPro" id="IPR056751">
    <property type="entry name" value="PAS_13"/>
</dbReference>
<feature type="compositionally biased region" description="Low complexity" evidence="10">
    <location>
        <begin position="178"/>
        <end position="204"/>
    </location>
</feature>
<dbReference type="Pfam" id="PF24990">
    <property type="entry name" value="PAS_13"/>
    <property type="match status" value="2"/>
</dbReference>
<keyword evidence="5" id="KW-0862">Zinc</keyword>
<dbReference type="Proteomes" id="UP001209540">
    <property type="component" value="Unassembled WGS sequence"/>
</dbReference>
<dbReference type="GO" id="GO:0000981">
    <property type="term" value="F:DNA-binding transcription factor activity, RNA polymerase II-specific"/>
    <property type="evidence" value="ECO:0007669"/>
    <property type="project" value="InterPro"/>
</dbReference>
<name>A0AAD5JZH0_9FUNG</name>
<evidence type="ECO:0000256" key="2">
    <source>
        <dbReference type="ARBA" id="ARBA00010855"/>
    </source>
</evidence>
<evidence type="ECO:0000256" key="4">
    <source>
        <dbReference type="ARBA" id="ARBA00022723"/>
    </source>
</evidence>
<reference evidence="12" key="1">
    <citation type="journal article" date="2022" name="IScience">
        <title>Evolution of zygomycete secretomes and the origins of terrestrial fungal ecologies.</title>
        <authorList>
            <person name="Chang Y."/>
            <person name="Wang Y."/>
            <person name="Mondo S."/>
            <person name="Ahrendt S."/>
            <person name="Andreopoulos W."/>
            <person name="Barry K."/>
            <person name="Beard J."/>
            <person name="Benny G.L."/>
            <person name="Blankenship S."/>
            <person name="Bonito G."/>
            <person name="Cuomo C."/>
            <person name="Desiro A."/>
            <person name="Gervers K.A."/>
            <person name="Hundley H."/>
            <person name="Kuo A."/>
            <person name="LaButti K."/>
            <person name="Lang B.F."/>
            <person name="Lipzen A."/>
            <person name="O'Donnell K."/>
            <person name="Pangilinan J."/>
            <person name="Reynolds N."/>
            <person name="Sandor L."/>
            <person name="Smith M.E."/>
            <person name="Tsang A."/>
            <person name="Grigoriev I.V."/>
            <person name="Stajich J.E."/>
            <person name="Spatafora J.W."/>
        </authorList>
    </citation>
    <scope>NUCLEOTIDE SEQUENCE</scope>
    <source>
        <strain evidence="12">RSA 2281</strain>
    </source>
</reference>
<keyword evidence="3" id="KW-0312">Gluconeogenesis</keyword>
<protein>
    <recommendedName>
        <fullName evidence="11">Zn(2)-C6 fungal-type domain-containing protein</fullName>
    </recommendedName>
</protein>
<keyword evidence="9" id="KW-0539">Nucleus</keyword>
<comment type="similarity">
    <text evidence="2">Belongs to the ERT1/acuK family.</text>
</comment>
<sequence>MNNGEQQNPKPRRKKATRACSHCQKAHLTCDDSRPCQRCIKRGLESTCTDGTRKRAKYLQDDEYDQMSSPASTTPSEHPSLNTFDQQQQHTDIGFDPQLLNIAGNYGFGSESANLEYGILSNMLQLNNGGAGASGSNNHGGGVAGGGNGMEQYLGAAQPHQQTFDPNAAESSILMRGTVSSPSSSSAVDTPSSSMLTPTTSTAPTFPPPQQQQQPFHPSSMLPQQLQQHQQQLQQQLQLHQQSLPLDMKGKIIKRRKGVGNTPEETYTKIRGPFNYAEGYHYLFQHVRQRMGRDDLMRISRALAVFRPSFISAMIHLTEEDLIYMEKCVQRTLLEYEKLISFSGTPTAVWRRTGEIVLVGKEFSLLTQWSKETLLGKKTFIYELMDNGSTVEYWEKYAQHAFSDTESSAYMSVILMSPTYRPVPCSFCFTIKRDFFDLPSVVVGNFLPMLNGNTL</sequence>
<feature type="domain" description="Zn(2)-C6 fungal-type" evidence="11">
    <location>
        <begin position="19"/>
        <end position="50"/>
    </location>
</feature>
<evidence type="ECO:0000256" key="10">
    <source>
        <dbReference type="SAM" id="MobiDB-lite"/>
    </source>
</evidence>
<organism evidence="12 13">
    <name type="scientific">Phascolomyces articulosus</name>
    <dbReference type="NCBI Taxonomy" id="60185"/>
    <lineage>
        <taxon>Eukaryota</taxon>
        <taxon>Fungi</taxon>
        <taxon>Fungi incertae sedis</taxon>
        <taxon>Mucoromycota</taxon>
        <taxon>Mucoromycotina</taxon>
        <taxon>Mucoromycetes</taxon>
        <taxon>Mucorales</taxon>
        <taxon>Lichtheimiaceae</taxon>
        <taxon>Phascolomyces</taxon>
    </lineage>
</organism>
<dbReference type="SUPFAM" id="SSF57701">
    <property type="entry name" value="Zn2/Cys6 DNA-binding domain"/>
    <property type="match status" value="1"/>
</dbReference>
<dbReference type="GO" id="GO:0008270">
    <property type="term" value="F:zinc ion binding"/>
    <property type="evidence" value="ECO:0007669"/>
    <property type="project" value="InterPro"/>
</dbReference>
<dbReference type="PANTHER" id="PTHR47659:SF1">
    <property type="entry name" value="TRANSCRIPTION ACTIVATOR OF GLUCONEOGENESIS ERT1"/>
    <property type="match status" value="1"/>
</dbReference>
<evidence type="ECO:0000259" key="11">
    <source>
        <dbReference type="PROSITE" id="PS50048"/>
    </source>
</evidence>
<dbReference type="InterPro" id="IPR050335">
    <property type="entry name" value="ERT1_acuK_gluconeogen_tf"/>
</dbReference>
<feature type="region of interest" description="Disordered" evidence="10">
    <location>
        <begin position="61"/>
        <end position="83"/>
    </location>
</feature>
<evidence type="ECO:0000256" key="8">
    <source>
        <dbReference type="ARBA" id="ARBA00023163"/>
    </source>
</evidence>
<reference evidence="12" key="2">
    <citation type="submission" date="2023-02" db="EMBL/GenBank/DDBJ databases">
        <authorList>
            <consortium name="DOE Joint Genome Institute"/>
            <person name="Mondo S.J."/>
            <person name="Chang Y."/>
            <person name="Wang Y."/>
            <person name="Ahrendt S."/>
            <person name="Andreopoulos W."/>
            <person name="Barry K."/>
            <person name="Beard J."/>
            <person name="Benny G.L."/>
            <person name="Blankenship S."/>
            <person name="Bonito G."/>
            <person name="Cuomo C."/>
            <person name="Desiro A."/>
            <person name="Gervers K.A."/>
            <person name="Hundley H."/>
            <person name="Kuo A."/>
            <person name="LaButti K."/>
            <person name="Lang B.F."/>
            <person name="Lipzen A."/>
            <person name="O'Donnell K."/>
            <person name="Pangilinan J."/>
            <person name="Reynolds N."/>
            <person name="Sandor L."/>
            <person name="Smith M.W."/>
            <person name="Tsang A."/>
            <person name="Grigoriev I.V."/>
            <person name="Stajich J.E."/>
            <person name="Spatafora J.W."/>
        </authorList>
    </citation>
    <scope>NUCLEOTIDE SEQUENCE</scope>
    <source>
        <strain evidence="12">RSA 2281</strain>
    </source>
</reference>
<dbReference type="GO" id="GO:0009267">
    <property type="term" value="P:cellular response to starvation"/>
    <property type="evidence" value="ECO:0007669"/>
    <property type="project" value="TreeGrafter"/>
</dbReference>
<dbReference type="EMBL" id="JAIXMP010000039">
    <property type="protein sequence ID" value="KAI9248231.1"/>
    <property type="molecule type" value="Genomic_DNA"/>
</dbReference>
<keyword evidence="8" id="KW-0804">Transcription</keyword>
<gene>
    <name evidence="12" type="ORF">BDA99DRAFT_525170</name>
</gene>
<evidence type="ECO:0000256" key="6">
    <source>
        <dbReference type="ARBA" id="ARBA00023015"/>
    </source>
</evidence>
<evidence type="ECO:0000256" key="9">
    <source>
        <dbReference type="ARBA" id="ARBA00023242"/>
    </source>
</evidence>
<dbReference type="Pfam" id="PF00172">
    <property type="entry name" value="Zn_clus"/>
    <property type="match status" value="1"/>
</dbReference>
<keyword evidence="7" id="KW-0238">DNA-binding</keyword>
<dbReference type="InterPro" id="IPR036864">
    <property type="entry name" value="Zn2-C6_fun-type_DNA-bd_sf"/>
</dbReference>
<dbReference type="AlphaFoldDB" id="A0AAD5JZH0"/>
<dbReference type="CDD" id="cd00067">
    <property type="entry name" value="GAL4"/>
    <property type="match status" value="1"/>
</dbReference>
<dbReference type="GO" id="GO:0006094">
    <property type="term" value="P:gluconeogenesis"/>
    <property type="evidence" value="ECO:0007669"/>
    <property type="project" value="UniProtKB-KW"/>
</dbReference>
<dbReference type="GO" id="GO:0005634">
    <property type="term" value="C:nucleus"/>
    <property type="evidence" value="ECO:0007669"/>
    <property type="project" value="UniProtKB-SubCell"/>
</dbReference>
<dbReference type="GO" id="GO:0000977">
    <property type="term" value="F:RNA polymerase II transcription regulatory region sequence-specific DNA binding"/>
    <property type="evidence" value="ECO:0007669"/>
    <property type="project" value="TreeGrafter"/>
</dbReference>
<evidence type="ECO:0000256" key="1">
    <source>
        <dbReference type="ARBA" id="ARBA00004123"/>
    </source>
</evidence>
<evidence type="ECO:0000256" key="5">
    <source>
        <dbReference type="ARBA" id="ARBA00022833"/>
    </source>
</evidence>
<accession>A0AAD5JZH0</accession>
<feature type="compositionally biased region" description="Low complexity" evidence="10">
    <location>
        <begin position="211"/>
        <end position="230"/>
    </location>
</feature>
<feature type="compositionally biased region" description="Polar residues" evidence="10">
    <location>
        <begin position="66"/>
        <end position="83"/>
    </location>
</feature>
<evidence type="ECO:0000256" key="3">
    <source>
        <dbReference type="ARBA" id="ARBA00022432"/>
    </source>
</evidence>
<keyword evidence="4" id="KW-0479">Metal-binding</keyword>
<keyword evidence="13" id="KW-1185">Reference proteome</keyword>
<dbReference type="PANTHER" id="PTHR47659">
    <property type="entry name" value="ZN(II)2CYS6 TRANSCRIPTION FACTOR (EUROFUNG)-RELATED"/>
    <property type="match status" value="1"/>
</dbReference>
<evidence type="ECO:0000313" key="12">
    <source>
        <dbReference type="EMBL" id="KAI9248231.1"/>
    </source>
</evidence>
<dbReference type="SMART" id="SM00066">
    <property type="entry name" value="GAL4"/>
    <property type="match status" value="1"/>
</dbReference>
<evidence type="ECO:0000256" key="7">
    <source>
        <dbReference type="ARBA" id="ARBA00023125"/>
    </source>
</evidence>
<dbReference type="InterPro" id="IPR001138">
    <property type="entry name" value="Zn2Cys6_DnaBD"/>
</dbReference>
<keyword evidence="6" id="KW-0805">Transcription regulation</keyword>
<comment type="caution">
    <text evidence="12">The sequence shown here is derived from an EMBL/GenBank/DDBJ whole genome shotgun (WGS) entry which is preliminary data.</text>
</comment>
<dbReference type="Gene3D" id="4.10.240.10">
    <property type="entry name" value="Zn(2)-C6 fungal-type DNA-binding domain"/>
    <property type="match status" value="1"/>
</dbReference>
<evidence type="ECO:0000313" key="13">
    <source>
        <dbReference type="Proteomes" id="UP001209540"/>
    </source>
</evidence>
<comment type="subcellular location">
    <subcellularLocation>
        <location evidence="1">Nucleus</location>
    </subcellularLocation>
</comment>